<dbReference type="AlphaFoldDB" id="A0A317EGH9"/>
<gene>
    <name evidence="1" type="ORF">DHW03_19045</name>
</gene>
<accession>A0A317EGH9</accession>
<dbReference type="OrthoDB" id="9845143at2"/>
<comment type="caution">
    <text evidence="1">The sequence shown here is derived from an EMBL/GenBank/DDBJ whole genome shotgun (WGS) entry which is preliminary data.</text>
</comment>
<evidence type="ECO:0000313" key="2">
    <source>
        <dbReference type="Proteomes" id="UP000245379"/>
    </source>
</evidence>
<keyword evidence="2" id="KW-1185">Reference proteome</keyword>
<name>A0A317EGH9_9SPHI</name>
<dbReference type="EMBL" id="QGNZ01000006">
    <property type="protein sequence ID" value="PWS25931.1"/>
    <property type="molecule type" value="Genomic_DNA"/>
</dbReference>
<reference evidence="1 2" key="1">
    <citation type="submission" date="2018-05" db="EMBL/GenBank/DDBJ databases">
        <title>Pedobacter paludis sp. nov., isolated from wetland soil.</title>
        <authorList>
            <person name="Zhang Y."/>
            <person name="Wang G."/>
        </authorList>
    </citation>
    <scope>NUCLEOTIDE SEQUENCE [LARGE SCALE GENOMIC DNA]</scope>
    <source>
        <strain evidence="1 2">KCTC22721</strain>
    </source>
</reference>
<evidence type="ECO:0000313" key="1">
    <source>
        <dbReference type="EMBL" id="PWS25931.1"/>
    </source>
</evidence>
<protein>
    <submittedName>
        <fullName evidence="1">Uncharacterized protein</fullName>
    </submittedName>
</protein>
<dbReference type="Proteomes" id="UP000245379">
    <property type="component" value="Unassembled WGS sequence"/>
</dbReference>
<dbReference type="RefSeq" id="WP_109927452.1">
    <property type="nucleotide sequence ID" value="NZ_QGNZ01000006.1"/>
</dbReference>
<sequence length="203" mass="24259">MNLEKIKYHSRNIFDLTNQEIIRLVDFLINQSNLDRIAHSLYRERKSLSRDIIYRKIEVKHAFYDWAYAVVVTLKFSELDKEVKTGFILANKGGGIRENELYELDFQISSIKGFFEPFQDVVLGMVYDQYEIDFDYSHLLIHIKELYDFLDTDLRMWSAYLTLDKYANNPQLVSLYQKDQPDNYVLQELHETYDKDRLGELSK</sequence>
<proteinExistence type="predicted"/>
<organism evidence="1 2">
    <name type="scientific">Pedobacter yonginense</name>
    <dbReference type="NCBI Taxonomy" id="651869"/>
    <lineage>
        <taxon>Bacteria</taxon>
        <taxon>Pseudomonadati</taxon>
        <taxon>Bacteroidota</taxon>
        <taxon>Sphingobacteriia</taxon>
        <taxon>Sphingobacteriales</taxon>
        <taxon>Sphingobacteriaceae</taxon>
        <taxon>Pedobacter</taxon>
    </lineage>
</organism>